<keyword evidence="2" id="KW-1185">Reference proteome</keyword>
<organism evidence="1 2">
    <name type="scientific">Iris pallida</name>
    <name type="common">Sweet iris</name>
    <dbReference type="NCBI Taxonomy" id="29817"/>
    <lineage>
        <taxon>Eukaryota</taxon>
        <taxon>Viridiplantae</taxon>
        <taxon>Streptophyta</taxon>
        <taxon>Embryophyta</taxon>
        <taxon>Tracheophyta</taxon>
        <taxon>Spermatophyta</taxon>
        <taxon>Magnoliopsida</taxon>
        <taxon>Liliopsida</taxon>
        <taxon>Asparagales</taxon>
        <taxon>Iridaceae</taxon>
        <taxon>Iridoideae</taxon>
        <taxon>Irideae</taxon>
        <taxon>Iris</taxon>
    </lineage>
</organism>
<accession>A0AAX6EH66</accession>
<sequence>MAKEIGFIPTLDFPSSSINSSNRCPNKSNLLLSVCTVPSSARTRSSAMGLRLPSIISGRKNWLLDPCSSLAFRHWIQWL</sequence>
<comment type="caution">
    <text evidence="1">The sequence shown here is derived from an EMBL/GenBank/DDBJ whole genome shotgun (WGS) entry which is preliminary data.</text>
</comment>
<dbReference type="AlphaFoldDB" id="A0AAX6EH66"/>
<evidence type="ECO:0000313" key="2">
    <source>
        <dbReference type="Proteomes" id="UP001140949"/>
    </source>
</evidence>
<dbReference type="Proteomes" id="UP001140949">
    <property type="component" value="Unassembled WGS sequence"/>
</dbReference>
<gene>
    <name evidence="1" type="ORF">M6B38_108120</name>
</gene>
<protein>
    <submittedName>
        <fullName evidence="1">Uncharacterized protein</fullName>
    </submittedName>
</protein>
<proteinExistence type="predicted"/>
<reference evidence="1" key="1">
    <citation type="journal article" date="2023" name="GigaByte">
        <title>Genome assembly of the bearded iris, Iris pallida Lam.</title>
        <authorList>
            <person name="Bruccoleri R.E."/>
            <person name="Oakeley E.J."/>
            <person name="Faust A.M.E."/>
            <person name="Altorfer M."/>
            <person name="Dessus-Babus S."/>
            <person name="Burckhardt D."/>
            <person name="Oertli M."/>
            <person name="Naumann U."/>
            <person name="Petersen F."/>
            <person name="Wong J."/>
        </authorList>
    </citation>
    <scope>NUCLEOTIDE SEQUENCE</scope>
    <source>
        <strain evidence="1">GSM-AAB239-AS_SAM_17_03QT</strain>
    </source>
</reference>
<dbReference type="EMBL" id="JANAVB010036615">
    <property type="protein sequence ID" value="KAJ6803364.1"/>
    <property type="molecule type" value="Genomic_DNA"/>
</dbReference>
<evidence type="ECO:0000313" key="1">
    <source>
        <dbReference type="EMBL" id="KAJ6803364.1"/>
    </source>
</evidence>
<reference evidence="1" key="2">
    <citation type="submission" date="2023-04" db="EMBL/GenBank/DDBJ databases">
        <authorList>
            <person name="Bruccoleri R.E."/>
            <person name="Oakeley E.J."/>
            <person name="Faust A.-M."/>
            <person name="Dessus-Babus S."/>
            <person name="Altorfer M."/>
            <person name="Burckhardt D."/>
            <person name="Oertli M."/>
            <person name="Naumann U."/>
            <person name="Petersen F."/>
            <person name="Wong J."/>
        </authorList>
    </citation>
    <scope>NUCLEOTIDE SEQUENCE</scope>
    <source>
        <strain evidence="1">GSM-AAB239-AS_SAM_17_03QT</strain>
        <tissue evidence="1">Leaf</tissue>
    </source>
</reference>
<name>A0AAX6EH66_IRIPA</name>